<reference evidence="2 3" key="1">
    <citation type="submission" date="2016-03" db="EMBL/GenBank/DDBJ databases">
        <authorList>
            <person name="Heylen K."/>
            <person name="De Vos P."/>
            <person name="Vekeman B."/>
        </authorList>
    </citation>
    <scope>NUCLEOTIDE SEQUENCE [LARGE SCALE GENOMIC DNA]</scope>
    <source>
        <strain evidence="2 3">R-49807</strain>
    </source>
</reference>
<gene>
    <name evidence="2" type="ORF">A1356_19435</name>
</gene>
<dbReference type="Pfam" id="PF13495">
    <property type="entry name" value="Phage_int_SAM_4"/>
    <property type="match status" value="1"/>
</dbReference>
<keyword evidence="3" id="KW-1185">Reference proteome</keyword>
<sequence>MNQRINIFANHLLSSAKSSTLLDDVRRIVRLKHYSLHTERLYCEWIKQFVKFHRLGEKAVLFEDAEAKIECR</sequence>
<dbReference type="GO" id="GO:0015074">
    <property type="term" value="P:DNA integration"/>
    <property type="evidence" value="ECO:0007669"/>
    <property type="project" value="InterPro"/>
</dbReference>
<accession>A0A291IEE9</accession>
<feature type="domain" description="Integrase SAM-like N-terminal" evidence="1">
    <location>
        <begin position="21"/>
        <end position="56"/>
    </location>
</feature>
<evidence type="ECO:0000259" key="1">
    <source>
        <dbReference type="Pfam" id="PF13495"/>
    </source>
</evidence>
<dbReference type="Proteomes" id="UP000077734">
    <property type="component" value="Unassembled WGS sequence"/>
</dbReference>
<proteinExistence type="predicted"/>
<dbReference type="AlphaFoldDB" id="A0A291IEE9"/>
<dbReference type="InterPro" id="IPR004107">
    <property type="entry name" value="Integrase_SAM-like_N"/>
</dbReference>
<dbReference type="InterPro" id="IPR010998">
    <property type="entry name" value="Integrase_recombinase_N"/>
</dbReference>
<comment type="caution">
    <text evidence="2">The sequence shown here is derived from an EMBL/GenBank/DDBJ whole genome shotgun (WGS) entry which is preliminary data.</text>
</comment>
<dbReference type="KEGG" id="mko:MKLM6_0454"/>
<dbReference type="GO" id="GO:0003677">
    <property type="term" value="F:DNA binding"/>
    <property type="evidence" value="ECO:0007669"/>
    <property type="project" value="InterPro"/>
</dbReference>
<evidence type="ECO:0000313" key="3">
    <source>
        <dbReference type="Proteomes" id="UP000077734"/>
    </source>
</evidence>
<organism evidence="2 3">
    <name type="scientific">Methylomonas koyamae</name>
    <dbReference type="NCBI Taxonomy" id="702114"/>
    <lineage>
        <taxon>Bacteria</taxon>
        <taxon>Pseudomonadati</taxon>
        <taxon>Pseudomonadota</taxon>
        <taxon>Gammaproteobacteria</taxon>
        <taxon>Methylococcales</taxon>
        <taxon>Methylococcaceae</taxon>
        <taxon>Methylomonas</taxon>
    </lineage>
</organism>
<protein>
    <recommendedName>
        <fullName evidence="1">Integrase SAM-like N-terminal domain-containing protein</fullName>
    </recommendedName>
</protein>
<dbReference type="EMBL" id="LUUL01000126">
    <property type="protein sequence ID" value="OAI22077.1"/>
    <property type="molecule type" value="Genomic_DNA"/>
</dbReference>
<dbReference type="Gene3D" id="1.10.150.130">
    <property type="match status" value="1"/>
</dbReference>
<evidence type="ECO:0000313" key="2">
    <source>
        <dbReference type="EMBL" id="OAI22077.1"/>
    </source>
</evidence>
<name>A0A291IEE9_9GAMM</name>